<sequence length="256" mass="28668">MNALSDRAEQIAAHLVGHETGAAVVPYDTDGRQAAVDFLLNWPDGRVGALEVTLVTERASIEWQGMAMKDGWSWLAETSWEFRPNNVNFAYKDTKQVAISAVALCDQWSVDTPANLPAEVLDGEPELARFLANGIGSLRRTPFSSGIKLYQSTTAEFVEATPADFSRVVESWHEHPHLAPHLAKVQGASQSDEQHLFVVVLSEALPVRFFTDDFDVPATPPQGFEGLDALWVWSDYWHRYLVYRAKIWAWVDFPPK</sequence>
<accession>A0ABV9MKM9</accession>
<gene>
    <name evidence="1" type="ORF">ACFO7V_09925</name>
</gene>
<dbReference type="RefSeq" id="WP_346059709.1">
    <property type="nucleotide sequence ID" value="NZ_BAAAVQ010000056.1"/>
</dbReference>
<keyword evidence="2" id="KW-1185">Reference proteome</keyword>
<reference evidence="2" key="1">
    <citation type="journal article" date="2019" name="Int. J. Syst. Evol. Microbiol.">
        <title>The Global Catalogue of Microorganisms (GCM) 10K type strain sequencing project: providing services to taxonomists for standard genome sequencing and annotation.</title>
        <authorList>
            <consortium name="The Broad Institute Genomics Platform"/>
            <consortium name="The Broad Institute Genome Sequencing Center for Infectious Disease"/>
            <person name="Wu L."/>
            <person name="Ma J."/>
        </authorList>
    </citation>
    <scope>NUCLEOTIDE SEQUENCE [LARGE SCALE GENOMIC DNA]</scope>
    <source>
        <strain evidence="2">CGMCC 1.12849</strain>
    </source>
</reference>
<evidence type="ECO:0000313" key="2">
    <source>
        <dbReference type="Proteomes" id="UP001595884"/>
    </source>
</evidence>
<name>A0ABV9MKM9_9MICC</name>
<protein>
    <submittedName>
        <fullName evidence="1">Uncharacterized protein</fullName>
    </submittedName>
</protein>
<comment type="caution">
    <text evidence="1">The sequence shown here is derived from an EMBL/GenBank/DDBJ whole genome shotgun (WGS) entry which is preliminary data.</text>
</comment>
<dbReference type="Proteomes" id="UP001595884">
    <property type="component" value="Unassembled WGS sequence"/>
</dbReference>
<evidence type="ECO:0000313" key="1">
    <source>
        <dbReference type="EMBL" id="MFC4716457.1"/>
    </source>
</evidence>
<organism evidence="1 2">
    <name type="scientific">Glutamicibacter bergerei</name>
    <dbReference type="NCBI Taxonomy" id="256702"/>
    <lineage>
        <taxon>Bacteria</taxon>
        <taxon>Bacillati</taxon>
        <taxon>Actinomycetota</taxon>
        <taxon>Actinomycetes</taxon>
        <taxon>Micrococcales</taxon>
        <taxon>Micrococcaceae</taxon>
        <taxon>Glutamicibacter</taxon>
    </lineage>
</organism>
<dbReference type="EMBL" id="JBHSHE010000041">
    <property type="protein sequence ID" value="MFC4716457.1"/>
    <property type="molecule type" value="Genomic_DNA"/>
</dbReference>
<proteinExistence type="predicted"/>